<dbReference type="InterPro" id="IPR050170">
    <property type="entry name" value="TruD_pseudoU_synthase"/>
</dbReference>
<comment type="catalytic activity">
    <reaction evidence="4">
        <text>uridine(13) in tRNA = pseudouridine(13) in tRNA</text>
        <dbReference type="Rhea" id="RHEA:42540"/>
        <dbReference type="Rhea" id="RHEA-COMP:10105"/>
        <dbReference type="Rhea" id="RHEA-COMP:10106"/>
        <dbReference type="ChEBI" id="CHEBI:65314"/>
        <dbReference type="ChEBI" id="CHEBI:65315"/>
        <dbReference type="EC" id="5.4.99.27"/>
    </reaction>
</comment>
<dbReference type="Gene3D" id="3.30.2350.20">
    <property type="entry name" value="TruD, catalytic domain"/>
    <property type="match status" value="1"/>
</dbReference>
<feature type="binding site" evidence="4">
    <location>
        <position position="128"/>
    </location>
    <ligand>
        <name>substrate</name>
    </ligand>
</feature>
<dbReference type="RefSeq" id="WP_039287137.1">
    <property type="nucleotide sequence ID" value="NZ_CP009458.1"/>
</dbReference>
<protein>
    <recommendedName>
        <fullName evidence="4">tRNA pseudouridine synthase D</fullName>
        <ecNumber evidence="4">5.4.99.27</ecNumber>
    </recommendedName>
    <alternativeName>
        <fullName evidence="4">tRNA pseudouridine(13) synthase</fullName>
    </alternativeName>
    <alternativeName>
        <fullName evidence="4">tRNA pseudouridylate synthase D</fullName>
    </alternativeName>
    <alternativeName>
        <fullName evidence="4">tRNA-uridine isomerase D</fullName>
    </alternativeName>
</protein>
<dbReference type="SUPFAM" id="SSF55120">
    <property type="entry name" value="Pseudouridine synthase"/>
    <property type="match status" value="1"/>
</dbReference>
<dbReference type="InterPro" id="IPR042214">
    <property type="entry name" value="TruD_catalytic"/>
</dbReference>
<dbReference type="KEGG" id="cem:LH23_00990"/>
<sequence length="348" mass="38946">MDMQNLTWLHGKPQGSGVIKASPEDFVVIEDLGFGPDGDGEHLLLRILKSGCNTRFVADALAKFLKVHAREVSFAGQKDKHAVTEQWFCVRLPGKEMPDMSAFTLEGCQVLEFARHRRKLRLGALKGNRFTLVLREVSDRPEMEQRLQAVAEQGVPNYFGSQRFGIGGNNLHQAKRWAESNAPLRDRNKRSFWLSAARSALFNQIVSQRLKKTDFNQVVDGDALQLAGRGSWFVATPEELPTLQQRVNDGELLITASLPGDGEWGTQNAALAFEQQSVAEEEVLLGLLKRERVEAARRAMLVQPKGLSWNWWDDVTVELNFWLPAGSFATSVVRELMNTAGDYANIAE</sequence>
<comment type="function">
    <text evidence="4">Responsible for synthesis of pseudouridine from uracil-13 in transfer RNAs.</text>
</comment>
<dbReference type="Gene3D" id="3.30.2340.10">
    <property type="entry name" value="TruD, insertion domain"/>
    <property type="match status" value="1"/>
</dbReference>
<dbReference type="CDD" id="cd02575">
    <property type="entry name" value="PseudoU_synth_EcTruD"/>
    <property type="match status" value="1"/>
</dbReference>
<name>A0AAN0VRY4_9ENTR</name>
<dbReference type="EMBL" id="CP009458">
    <property type="protein sequence ID" value="AIR59276.1"/>
    <property type="molecule type" value="Genomic_DNA"/>
</dbReference>
<evidence type="ECO:0000256" key="4">
    <source>
        <dbReference type="HAMAP-Rule" id="MF_01082"/>
    </source>
</evidence>
<dbReference type="InterPro" id="IPR020119">
    <property type="entry name" value="PsdUridine_synth_TruD_CS"/>
</dbReference>
<feature type="domain" description="TRUD" evidence="5">
    <location>
        <begin position="154"/>
        <end position="302"/>
    </location>
</feature>
<dbReference type="InterPro" id="IPR011760">
    <property type="entry name" value="PsdUridine_synth_TruD_insert"/>
</dbReference>
<reference evidence="6 7" key="1">
    <citation type="submission" date="2014-09" db="EMBL/GenBank/DDBJ databases">
        <authorList>
            <person name="Chan K.-G."/>
        </authorList>
    </citation>
    <scope>NUCLEOTIDE SEQUENCE [LARGE SCALE GENOMIC DNA]</scope>
    <source>
        <strain evidence="6 7">M006</strain>
    </source>
</reference>
<dbReference type="HAMAP" id="MF_01082">
    <property type="entry name" value="TruD"/>
    <property type="match status" value="1"/>
</dbReference>
<feature type="binding site" evidence="4">
    <location>
        <position position="328"/>
    </location>
    <ligand>
        <name>substrate</name>
    </ligand>
</feature>
<dbReference type="AlphaFoldDB" id="A0AAN0VRY4"/>
<dbReference type="GO" id="GO:0003723">
    <property type="term" value="F:RNA binding"/>
    <property type="evidence" value="ECO:0007669"/>
    <property type="project" value="InterPro"/>
</dbReference>
<accession>A0AAN0VRY4</accession>
<dbReference type="Pfam" id="PF01142">
    <property type="entry name" value="TruD"/>
    <property type="match status" value="2"/>
</dbReference>
<dbReference type="FunFam" id="3.30.2340.10:FF:000001">
    <property type="entry name" value="tRNA pseudouridine synthase D"/>
    <property type="match status" value="1"/>
</dbReference>
<dbReference type="InterPro" id="IPR043165">
    <property type="entry name" value="TruD_insert_sf"/>
</dbReference>
<keyword evidence="2 4" id="KW-0819">tRNA processing</keyword>
<dbReference type="EC" id="5.4.99.27" evidence="4"/>
<evidence type="ECO:0000259" key="5">
    <source>
        <dbReference type="PROSITE" id="PS50984"/>
    </source>
</evidence>
<dbReference type="GO" id="GO:0005829">
    <property type="term" value="C:cytosol"/>
    <property type="evidence" value="ECO:0007669"/>
    <property type="project" value="TreeGrafter"/>
</dbReference>
<dbReference type="PROSITE" id="PS01268">
    <property type="entry name" value="UPF0024"/>
    <property type="match status" value="1"/>
</dbReference>
<organism evidence="6 7">
    <name type="scientific">Cedecea neteri</name>
    <dbReference type="NCBI Taxonomy" id="158822"/>
    <lineage>
        <taxon>Bacteria</taxon>
        <taxon>Pseudomonadati</taxon>
        <taxon>Pseudomonadota</taxon>
        <taxon>Gammaproteobacteria</taxon>
        <taxon>Enterobacterales</taxon>
        <taxon>Enterobacteriaceae</taxon>
        <taxon>Cedecea</taxon>
    </lineage>
</organism>
<dbReference type="NCBIfam" id="NF002155">
    <property type="entry name" value="PRK00984.1-4"/>
    <property type="match status" value="1"/>
</dbReference>
<evidence type="ECO:0000256" key="3">
    <source>
        <dbReference type="ARBA" id="ARBA00023235"/>
    </source>
</evidence>
<comment type="similarity">
    <text evidence="1 4">Belongs to the pseudouridine synthase TruD family.</text>
</comment>
<dbReference type="PANTHER" id="PTHR47811">
    <property type="entry name" value="TRNA PSEUDOURIDINE SYNTHASE D"/>
    <property type="match status" value="1"/>
</dbReference>
<evidence type="ECO:0000256" key="1">
    <source>
        <dbReference type="ARBA" id="ARBA00007953"/>
    </source>
</evidence>
<keyword evidence="3 4" id="KW-0413">Isomerase</keyword>
<dbReference type="InterPro" id="IPR001656">
    <property type="entry name" value="PsdUridine_synth_TruD"/>
</dbReference>
<dbReference type="InterPro" id="IPR020103">
    <property type="entry name" value="PsdUridine_synth_cat_dom_sf"/>
</dbReference>
<evidence type="ECO:0000256" key="2">
    <source>
        <dbReference type="ARBA" id="ARBA00022694"/>
    </source>
</evidence>
<proteinExistence type="inferred from homology"/>
<feature type="binding site" evidence="4">
    <location>
        <position position="26"/>
    </location>
    <ligand>
        <name>substrate</name>
    </ligand>
</feature>
<dbReference type="GO" id="GO:0160150">
    <property type="term" value="F:tRNA pseudouridine(13) synthase activity"/>
    <property type="evidence" value="ECO:0007669"/>
    <property type="project" value="UniProtKB-EC"/>
</dbReference>
<dbReference type="PANTHER" id="PTHR47811:SF1">
    <property type="entry name" value="TRNA PSEUDOURIDINE SYNTHASE D"/>
    <property type="match status" value="1"/>
</dbReference>
<dbReference type="NCBIfam" id="TIGR00094">
    <property type="entry name" value="tRNA_TruD_broad"/>
    <property type="match status" value="1"/>
</dbReference>
<dbReference type="Proteomes" id="UP000029516">
    <property type="component" value="Chromosome"/>
</dbReference>
<dbReference type="FunFam" id="3.30.2350.20:FF:000001">
    <property type="entry name" value="tRNA pseudouridine synthase D"/>
    <property type="match status" value="1"/>
</dbReference>
<evidence type="ECO:0000313" key="6">
    <source>
        <dbReference type="EMBL" id="AIR59276.1"/>
    </source>
</evidence>
<gene>
    <name evidence="4 6" type="primary">truD</name>
    <name evidence="6" type="synonym">ygbO</name>
    <name evidence="6" type="ORF">LH23_00990</name>
</gene>
<feature type="active site" description="Nucleophile" evidence="4">
    <location>
        <position position="79"/>
    </location>
</feature>
<evidence type="ECO:0000313" key="7">
    <source>
        <dbReference type="Proteomes" id="UP000029516"/>
    </source>
</evidence>
<dbReference type="PROSITE" id="PS50984">
    <property type="entry name" value="TRUD"/>
    <property type="match status" value="1"/>
</dbReference>
<dbReference type="GO" id="GO:0031119">
    <property type="term" value="P:tRNA pseudouridine synthesis"/>
    <property type="evidence" value="ECO:0007669"/>
    <property type="project" value="UniProtKB-UniRule"/>
</dbReference>